<dbReference type="SMART" id="SM01323">
    <property type="entry name" value="YajC"/>
    <property type="match status" value="1"/>
</dbReference>
<dbReference type="EMBL" id="VCKZ01000042">
    <property type="protein sequence ID" value="TMR40814.1"/>
    <property type="molecule type" value="Genomic_DNA"/>
</dbReference>
<dbReference type="InterPro" id="IPR003849">
    <property type="entry name" value="Preprotein_translocase_YajC"/>
</dbReference>
<keyword evidence="8" id="KW-0811">Translocation</keyword>
<evidence type="ECO:0000256" key="11">
    <source>
        <dbReference type="SAM" id="Phobius"/>
    </source>
</evidence>
<evidence type="ECO:0000313" key="13">
    <source>
        <dbReference type="Proteomes" id="UP000305238"/>
    </source>
</evidence>
<dbReference type="GO" id="GO:0005886">
    <property type="term" value="C:plasma membrane"/>
    <property type="evidence" value="ECO:0007669"/>
    <property type="project" value="UniProtKB-SubCell"/>
</dbReference>
<dbReference type="PANTHER" id="PTHR33909">
    <property type="entry name" value="SEC TRANSLOCON ACCESSORY COMPLEX SUBUNIT YAJC"/>
    <property type="match status" value="1"/>
</dbReference>
<keyword evidence="13" id="KW-1185">Reference proteome</keyword>
<evidence type="ECO:0000256" key="3">
    <source>
        <dbReference type="ARBA" id="ARBA00022448"/>
    </source>
</evidence>
<dbReference type="GO" id="GO:0015031">
    <property type="term" value="P:protein transport"/>
    <property type="evidence" value="ECO:0007669"/>
    <property type="project" value="UniProtKB-KW"/>
</dbReference>
<dbReference type="PANTHER" id="PTHR33909:SF1">
    <property type="entry name" value="SEC TRANSLOCON ACCESSORY COMPLEX SUBUNIT YAJC"/>
    <property type="match status" value="1"/>
</dbReference>
<keyword evidence="3" id="KW-0813">Transport</keyword>
<keyword evidence="7 11" id="KW-1133">Transmembrane helix</keyword>
<protein>
    <submittedName>
        <fullName evidence="12">Preprotein translocase subunit YajC</fullName>
    </submittedName>
</protein>
<evidence type="ECO:0000256" key="9">
    <source>
        <dbReference type="ARBA" id="ARBA00023136"/>
    </source>
</evidence>
<dbReference type="RefSeq" id="WP_138635834.1">
    <property type="nucleotide sequence ID" value="NZ_JASWDG010000156.1"/>
</dbReference>
<comment type="similarity">
    <text evidence="2">Belongs to the YajC family.</text>
</comment>
<evidence type="ECO:0000256" key="10">
    <source>
        <dbReference type="SAM" id="MobiDB-lite"/>
    </source>
</evidence>
<dbReference type="PRINTS" id="PR01853">
    <property type="entry name" value="YAJCTRNLCASE"/>
</dbReference>
<evidence type="ECO:0000256" key="1">
    <source>
        <dbReference type="ARBA" id="ARBA00004162"/>
    </source>
</evidence>
<organism evidence="12 13">
    <name type="scientific">Actinomadura geliboluensis</name>
    <dbReference type="NCBI Taxonomy" id="882440"/>
    <lineage>
        <taxon>Bacteria</taxon>
        <taxon>Bacillati</taxon>
        <taxon>Actinomycetota</taxon>
        <taxon>Actinomycetes</taxon>
        <taxon>Streptosporangiales</taxon>
        <taxon>Thermomonosporaceae</taxon>
        <taxon>Actinomadura</taxon>
    </lineage>
</organism>
<sequence>MGSDMILAAESGGSGAFNVLLLLAIPLVFYFLLIRPQSKRRKEQMQMQNDIQPGARVLTTSGMRATVVDIDDDGLVLEIADGVEVRFVKQAVMQVLKDDEPDEIDDELDEDDDDEQDDDAVDLSKDGAEVDLSKDGDTRVEDTAADEDGEPASEPKGKTKVKAADKPSA</sequence>
<gene>
    <name evidence="12" type="primary">yajC</name>
    <name evidence="12" type="ORF">ETD96_08950</name>
</gene>
<name>A0A5S4H7T5_9ACTN</name>
<feature type="compositionally biased region" description="Basic and acidic residues" evidence="10">
    <location>
        <begin position="153"/>
        <end position="169"/>
    </location>
</feature>
<evidence type="ECO:0000256" key="6">
    <source>
        <dbReference type="ARBA" id="ARBA00022927"/>
    </source>
</evidence>
<evidence type="ECO:0000256" key="8">
    <source>
        <dbReference type="ARBA" id="ARBA00023010"/>
    </source>
</evidence>
<reference evidence="12 13" key="1">
    <citation type="submission" date="2019-05" db="EMBL/GenBank/DDBJ databases">
        <title>Draft genome sequence of Actinomadura geliboluensis A8036.</title>
        <authorList>
            <person name="Saricaoglu S."/>
            <person name="Isik K."/>
        </authorList>
    </citation>
    <scope>NUCLEOTIDE SEQUENCE [LARGE SCALE GENOMIC DNA]</scope>
    <source>
        <strain evidence="12 13">A8036</strain>
    </source>
</reference>
<feature type="compositionally biased region" description="Basic and acidic residues" evidence="10">
    <location>
        <begin position="122"/>
        <end position="142"/>
    </location>
</feature>
<dbReference type="AlphaFoldDB" id="A0A5S4H7T5"/>
<feature type="region of interest" description="Disordered" evidence="10">
    <location>
        <begin position="98"/>
        <end position="169"/>
    </location>
</feature>
<comment type="subcellular location">
    <subcellularLocation>
        <location evidence="1">Cell membrane</location>
        <topology evidence="1">Single-pass membrane protein</topology>
    </subcellularLocation>
</comment>
<dbReference type="Pfam" id="PF02699">
    <property type="entry name" value="YajC"/>
    <property type="match status" value="1"/>
</dbReference>
<evidence type="ECO:0000313" key="12">
    <source>
        <dbReference type="EMBL" id="TMR40814.1"/>
    </source>
</evidence>
<feature type="transmembrane region" description="Helical" evidence="11">
    <location>
        <begin position="15"/>
        <end position="34"/>
    </location>
</feature>
<evidence type="ECO:0000256" key="7">
    <source>
        <dbReference type="ARBA" id="ARBA00022989"/>
    </source>
</evidence>
<comment type="caution">
    <text evidence="12">The sequence shown here is derived from an EMBL/GenBank/DDBJ whole genome shotgun (WGS) entry which is preliminary data.</text>
</comment>
<dbReference type="NCBIfam" id="TIGR00739">
    <property type="entry name" value="yajC"/>
    <property type="match status" value="1"/>
</dbReference>
<dbReference type="Proteomes" id="UP000305238">
    <property type="component" value="Unassembled WGS sequence"/>
</dbReference>
<keyword evidence="9 11" id="KW-0472">Membrane</keyword>
<keyword evidence="6" id="KW-0653">Protein transport</keyword>
<evidence type="ECO:0000256" key="4">
    <source>
        <dbReference type="ARBA" id="ARBA00022475"/>
    </source>
</evidence>
<dbReference type="OrthoDB" id="2200301at2"/>
<proteinExistence type="inferred from homology"/>
<keyword evidence="5 11" id="KW-0812">Transmembrane</keyword>
<evidence type="ECO:0000256" key="5">
    <source>
        <dbReference type="ARBA" id="ARBA00022692"/>
    </source>
</evidence>
<accession>A0A5S4H7T5</accession>
<evidence type="ECO:0000256" key="2">
    <source>
        <dbReference type="ARBA" id="ARBA00006742"/>
    </source>
</evidence>
<feature type="compositionally biased region" description="Acidic residues" evidence="10">
    <location>
        <begin position="99"/>
        <end position="121"/>
    </location>
</feature>
<keyword evidence="4" id="KW-1003">Cell membrane</keyword>